<keyword evidence="3" id="KW-1185">Reference proteome</keyword>
<dbReference type="Pfam" id="PF11716">
    <property type="entry name" value="MDMPI_N"/>
    <property type="match status" value="1"/>
</dbReference>
<accession>A0ABR7LT04</accession>
<dbReference type="InterPro" id="IPR034660">
    <property type="entry name" value="DinB/YfiT-like"/>
</dbReference>
<comment type="caution">
    <text evidence="2">The sequence shown here is derived from an EMBL/GenBank/DDBJ whole genome shotgun (WGS) entry which is preliminary data.</text>
</comment>
<name>A0ABR7LT04_9ACTN</name>
<proteinExistence type="predicted"/>
<dbReference type="SUPFAM" id="SSF109854">
    <property type="entry name" value="DinB/YfiT-like putative metalloenzymes"/>
    <property type="match status" value="1"/>
</dbReference>
<reference evidence="2 3" key="1">
    <citation type="submission" date="2020-06" db="EMBL/GenBank/DDBJ databases">
        <title>Actinomadura xiongansis sp. nov., isolated from soil of Baiyangdian.</title>
        <authorList>
            <person name="Zhang X."/>
        </authorList>
    </citation>
    <scope>NUCLEOTIDE SEQUENCE [LARGE SCALE GENOMIC DNA]</scope>
    <source>
        <strain evidence="2 3">HBUM206468</strain>
    </source>
</reference>
<evidence type="ECO:0000313" key="2">
    <source>
        <dbReference type="EMBL" id="MBC6467533.1"/>
    </source>
</evidence>
<dbReference type="GO" id="GO:0016853">
    <property type="term" value="F:isomerase activity"/>
    <property type="evidence" value="ECO:0007669"/>
    <property type="project" value="UniProtKB-KW"/>
</dbReference>
<sequence>MLVSSPVYTDKWSTVRRALAAAGERFAELLLSVPPQAMATADWTVADTAAHVVSISGSYASMLRTSGGGLPIPALEDVLKETTVDTVAHFNEVALANFDERDPRTLAERVRGDIAEMLRVSEDLDPGHPIDWLGGSRVPAAGVLAHLINELQIHGRDIARATDARWRVSPADAALFFEIFLLGVTSYGYGRLLDWDRPERKGRIAVEFRSSHTAPAAMVLTDGLVTVEKPAENVDVKLFFDPVTLNLMLFGRVSSLRAALSGRVVVWGRRPWLLPAFMKKVRLPS</sequence>
<feature type="domain" description="Mycothiol-dependent maleylpyruvate isomerase metal-binding" evidence="1">
    <location>
        <begin position="21"/>
        <end position="159"/>
    </location>
</feature>
<gene>
    <name evidence="2" type="ORF">HKK74_18840</name>
</gene>
<organism evidence="2 3">
    <name type="scientific">Actinomadura alba</name>
    <dbReference type="NCBI Taxonomy" id="406431"/>
    <lineage>
        <taxon>Bacteria</taxon>
        <taxon>Bacillati</taxon>
        <taxon>Actinomycetota</taxon>
        <taxon>Actinomycetes</taxon>
        <taxon>Streptosporangiales</taxon>
        <taxon>Thermomonosporaceae</taxon>
        <taxon>Actinomadura</taxon>
    </lineage>
</organism>
<keyword evidence="2" id="KW-0413">Isomerase</keyword>
<evidence type="ECO:0000259" key="1">
    <source>
        <dbReference type="Pfam" id="PF11716"/>
    </source>
</evidence>
<dbReference type="Proteomes" id="UP000805614">
    <property type="component" value="Unassembled WGS sequence"/>
</dbReference>
<evidence type="ECO:0000313" key="3">
    <source>
        <dbReference type="Proteomes" id="UP000805614"/>
    </source>
</evidence>
<dbReference type="EMBL" id="JABVEC010000013">
    <property type="protein sequence ID" value="MBC6467533.1"/>
    <property type="molecule type" value="Genomic_DNA"/>
</dbReference>
<dbReference type="Gene3D" id="1.20.120.450">
    <property type="entry name" value="dinb family like domain"/>
    <property type="match status" value="1"/>
</dbReference>
<protein>
    <submittedName>
        <fullName evidence="2">Maleylpyruvate isomerase N-terminal domain-containing protein</fullName>
    </submittedName>
</protein>
<dbReference type="InterPro" id="IPR024344">
    <property type="entry name" value="MDMPI_metal-binding"/>
</dbReference>